<dbReference type="AlphaFoldDB" id="A0AAV3RA48"/>
<protein>
    <submittedName>
        <fullName evidence="1">Uncharacterized protein</fullName>
    </submittedName>
</protein>
<evidence type="ECO:0000313" key="1">
    <source>
        <dbReference type="EMBL" id="GAA0171768.1"/>
    </source>
</evidence>
<sequence length="70" mass="8031">MAFSDRLDAFQLLPGFKLPQLELRDGLSQKPHQEFKRLVHGFFTKHDRYVPANSGCIPGQICNFRSKAAR</sequence>
<dbReference type="EMBL" id="BAABME010007813">
    <property type="protein sequence ID" value="GAA0171768.1"/>
    <property type="molecule type" value="Genomic_DNA"/>
</dbReference>
<name>A0AAV3RA48_LITER</name>
<accession>A0AAV3RA48</accession>
<evidence type="ECO:0000313" key="2">
    <source>
        <dbReference type="Proteomes" id="UP001454036"/>
    </source>
</evidence>
<gene>
    <name evidence="1" type="ORF">LIER_25728</name>
</gene>
<organism evidence="1 2">
    <name type="scientific">Lithospermum erythrorhizon</name>
    <name type="common">Purple gromwell</name>
    <name type="synonym">Lithospermum officinale var. erythrorhizon</name>
    <dbReference type="NCBI Taxonomy" id="34254"/>
    <lineage>
        <taxon>Eukaryota</taxon>
        <taxon>Viridiplantae</taxon>
        <taxon>Streptophyta</taxon>
        <taxon>Embryophyta</taxon>
        <taxon>Tracheophyta</taxon>
        <taxon>Spermatophyta</taxon>
        <taxon>Magnoliopsida</taxon>
        <taxon>eudicotyledons</taxon>
        <taxon>Gunneridae</taxon>
        <taxon>Pentapetalae</taxon>
        <taxon>asterids</taxon>
        <taxon>lamiids</taxon>
        <taxon>Boraginales</taxon>
        <taxon>Boraginaceae</taxon>
        <taxon>Boraginoideae</taxon>
        <taxon>Lithospermeae</taxon>
        <taxon>Lithospermum</taxon>
    </lineage>
</organism>
<keyword evidence="2" id="KW-1185">Reference proteome</keyword>
<dbReference type="Proteomes" id="UP001454036">
    <property type="component" value="Unassembled WGS sequence"/>
</dbReference>
<reference evidence="1 2" key="1">
    <citation type="submission" date="2024-01" db="EMBL/GenBank/DDBJ databases">
        <title>The complete chloroplast genome sequence of Lithospermum erythrorhizon: insights into the phylogenetic relationship among Boraginaceae species and the maternal lineages of purple gromwells.</title>
        <authorList>
            <person name="Okada T."/>
            <person name="Watanabe K."/>
        </authorList>
    </citation>
    <scope>NUCLEOTIDE SEQUENCE [LARGE SCALE GENOMIC DNA]</scope>
</reference>
<proteinExistence type="predicted"/>
<comment type="caution">
    <text evidence="1">The sequence shown here is derived from an EMBL/GenBank/DDBJ whole genome shotgun (WGS) entry which is preliminary data.</text>
</comment>